<comment type="caution">
    <text evidence="2">The sequence shown here is derived from an EMBL/GenBank/DDBJ whole genome shotgun (WGS) entry which is preliminary data.</text>
</comment>
<feature type="compositionally biased region" description="Basic and acidic residues" evidence="1">
    <location>
        <begin position="166"/>
        <end position="177"/>
    </location>
</feature>
<evidence type="ECO:0000313" key="3">
    <source>
        <dbReference type="Proteomes" id="UP000803884"/>
    </source>
</evidence>
<dbReference type="RefSeq" id="XP_069231378.1">
    <property type="nucleotide sequence ID" value="XM_069371591.1"/>
</dbReference>
<feature type="compositionally biased region" description="Basic and acidic residues" evidence="1">
    <location>
        <begin position="374"/>
        <end position="394"/>
    </location>
</feature>
<protein>
    <submittedName>
        <fullName evidence="2">Uncharacterized protein</fullName>
    </submittedName>
</protein>
<gene>
    <name evidence="2" type="ORF">WHR41_02985</name>
</gene>
<feature type="compositionally biased region" description="Basic and acidic residues" evidence="1">
    <location>
        <begin position="299"/>
        <end position="315"/>
    </location>
</feature>
<name>A0AB34KY48_9PEZI</name>
<accession>A0AB34KY48</accession>
<dbReference type="Proteomes" id="UP000803884">
    <property type="component" value="Unassembled WGS sequence"/>
</dbReference>
<dbReference type="AlphaFoldDB" id="A0AB34KY48"/>
<dbReference type="GeneID" id="96004429"/>
<proteinExistence type="predicted"/>
<feature type="compositionally biased region" description="Gly residues" evidence="1">
    <location>
        <begin position="130"/>
        <end position="140"/>
    </location>
</feature>
<reference evidence="2 3" key="1">
    <citation type="journal article" date="2020" name="Microbiol. Resour. Announc.">
        <title>Draft Genome Sequence of a Cladosporium Species Isolated from the Mesophotic Ascidian Didemnum maculosum.</title>
        <authorList>
            <person name="Gioti A."/>
            <person name="Siaperas R."/>
            <person name="Nikolaivits E."/>
            <person name="Le Goff G."/>
            <person name="Ouazzani J."/>
            <person name="Kotoulas G."/>
            <person name="Topakas E."/>
        </authorList>
    </citation>
    <scope>NUCLEOTIDE SEQUENCE [LARGE SCALE GENOMIC DNA]</scope>
    <source>
        <strain evidence="2 3">TM138-S3</strain>
    </source>
</reference>
<feature type="region of interest" description="Disordered" evidence="1">
    <location>
        <begin position="118"/>
        <end position="140"/>
    </location>
</feature>
<feature type="compositionally biased region" description="Basic and acidic residues" evidence="1">
    <location>
        <begin position="322"/>
        <end position="361"/>
    </location>
</feature>
<evidence type="ECO:0000313" key="2">
    <source>
        <dbReference type="EMBL" id="KAL1588273.1"/>
    </source>
</evidence>
<organism evidence="2 3">
    <name type="scientific">Cladosporium halotolerans</name>
    <dbReference type="NCBI Taxonomy" id="1052096"/>
    <lineage>
        <taxon>Eukaryota</taxon>
        <taxon>Fungi</taxon>
        <taxon>Dikarya</taxon>
        <taxon>Ascomycota</taxon>
        <taxon>Pezizomycotina</taxon>
        <taxon>Dothideomycetes</taxon>
        <taxon>Dothideomycetidae</taxon>
        <taxon>Cladosporiales</taxon>
        <taxon>Cladosporiaceae</taxon>
        <taxon>Cladosporium</taxon>
    </lineage>
</organism>
<dbReference type="EMBL" id="JAAQHG020000007">
    <property type="protein sequence ID" value="KAL1588273.1"/>
    <property type="molecule type" value="Genomic_DNA"/>
</dbReference>
<feature type="compositionally biased region" description="Low complexity" evidence="1">
    <location>
        <begin position="265"/>
        <end position="281"/>
    </location>
</feature>
<evidence type="ECO:0000256" key="1">
    <source>
        <dbReference type="SAM" id="MobiDB-lite"/>
    </source>
</evidence>
<feature type="compositionally biased region" description="Acidic residues" evidence="1">
    <location>
        <begin position="216"/>
        <end position="230"/>
    </location>
</feature>
<feature type="region of interest" description="Disordered" evidence="1">
    <location>
        <begin position="162"/>
        <end position="394"/>
    </location>
</feature>
<feature type="compositionally biased region" description="Polar residues" evidence="1">
    <location>
        <begin position="239"/>
        <end position="252"/>
    </location>
</feature>
<keyword evidence="3" id="KW-1185">Reference proteome</keyword>
<sequence length="394" mass="42482">MYRTTDPRFRRRLNDLSATLESANESAQSGLYIFTQRYIRPAFSACGSCLGTCIDAACPQRERLRRGRGGGGRGRAELNFDFYDDWEEEEEGGLLGWGEDEVGGYGTVAVEEQPARGRGMSYGRRKSVLDGGGGEGGGGGGGAGGLLGRLFGAGRAVRYQPSAADLQEHPGKGRSGETEGLLEGRSSRRQHGRTRSGTVESRETADSLSSRGDIFPSDEEDDAVPLDDEFAMVLERRNTQSGPETESSSGKTGSVAPKKRGKRPSGGSRVSSRRTVSSRSSLGRDGRSRNSSVVQTPVDEERPSGIEDVDPKEVEVPTMKELTQEERKLAEEEEAEIARKREEAKRVAAERGLAEAQREAGDAVLVNQSTAAEPDEHHENESDASPKDDLGNAQ</sequence>